<name>A0A2G8KSY2_STIJA</name>
<keyword evidence="3" id="KW-1185">Reference proteome</keyword>
<dbReference type="OrthoDB" id="10018421at2759"/>
<dbReference type="PANTHER" id="PTHR21301">
    <property type="entry name" value="REVERSE TRANSCRIPTASE"/>
    <property type="match status" value="1"/>
</dbReference>
<dbReference type="Proteomes" id="UP000230750">
    <property type="component" value="Unassembled WGS sequence"/>
</dbReference>
<dbReference type="EMBL" id="MRZV01000389">
    <property type="protein sequence ID" value="PIK51111.1"/>
    <property type="molecule type" value="Genomic_DNA"/>
</dbReference>
<dbReference type="InterPro" id="IPR058912">
    <property type="entry name" value="HTH_animal"/>
</dbReference>
<sequence>MDPSYACLFMSSLEECMSSTAPCRSLIWWRYIDDIFFVWTSDEDSLLTFINNINSFHSTINFTSNYSHQQINFLDVTVRKEHGSLSTDLYTKPTDTHQYIHSSSCHPRHGKSGIAYSQALRLRGICSNNSSFIRHTDALEEHLTARGHSARRVREAIYIKKVRPLSRSSTLEVKKKKGRDCDHELLLVVTFHPNLPPLQKFTSYNHNILFTSDRLQRAVHEKPIIAYRRPRNL</sequence>
<comment type="caution">
    <text evidence="2">The sequence shown here is derived from an EMBL/GenBank/DDBJ whole genome shotgun (WGS) entry which is preliminary data.</text>
</comment>
<proteinExistence type="predicted"/>
<gene>
    <name evidence="2" type="ORF">BSL78_11992</name>
</gene>
<evidence type="ECO:0000259" key="1">
    <source>
        <dbReference type="Pfam" id="PF26215"/>
    </source>
</evidence>
<dbReference type="PANTHER" id="PTHR21301:SF10">
    <property type="entry name" value="REVERSE TRANSCRIPTASE DOMAIN-CONTAINING PROTEIN"/>
    <property type="match status" value="1"/>
</dbReference>
<protein>
    <recommendedName>
        <fullName evidence="1">Helix-turn-helix domain-containing protein</fullName>
    </recommendedName>
</protein>
<feature type="domain" description="Helix-turn-helix" evidence="1">
    <location>
        <begin position="98"/>
        <end position="157"/>
    </location>
</feature>
<accession>A0A2G8KSY2</accession>
<organism evidence="2 3">
    <name type="scientific">Stichopus japonicus</name>
    <name type="common">Sea cucumber</name>
    <dbReference type="NCBI Taxonomy" id="307972"/>
    <lineage>
        <taxon>Eukaryota</taxon>
        <taxon>Metazoa</taxon>
        <taxon>Echinodermata</taxon>
        <taxon>Eleutherozoa</taxon>
        <taxon>Echinozoa</taxon>
        <taxon>Holothuroidea</taxon>
        <taxon>Aspidochirotacea</taxon>
        <taxon>Aspidochirotida</taxon>
        <taxon>Stichopodidae</taxon>
        <taxon>Apostichopus</taxon>
    </lineage>
</organism>
<evidence type="ECO:0000313" key="3">
    <source>
        <dbReference type="Proteomes" id="UP000230750"/>
    </source>
</evidence>
<dbReference type="Pfam" id="PF26215">
    <property type="entry name" value="HTH_animal"/>
    <property type="match status" value="1"/>
</dbReference>
<evidence type="ECO:0000313" key="2">
    <source>
        <dbReference type="EMBL" id="PIK51111.1"/>
    </source>
</evidence>
<reference evidence="2 3" key="1">
    <citation type="journal article" date="2017" name="PLoS Biol.">
        <title>The sea cucumber genome provides insights into morphological evolution and visceral regeneration.</title>
        <authorList>
            <person name="Zhang X."/>
            <person name="Sun L."/>
            <person name="Yuan J."/>
            <person name="Sun Y."/>
            <person name="Gao Y."/>
            <person name="Zhang L."/>
            <person name="Li S."/>
            <person name="Dai H."/>
            <person name="Hamel J.F."/>
            <person name="Liu C."/>
            <person name="Yu Y."/>
            <person name="Liu S."/>
            <person name="Lin W."/>
            <person name="Guo K."/>
            <person name="Jin S."/>
            <person name="Xu P."/>
            <person name="Storey K.B."/>
            <person name="Huan P."/>
            <person name="Zhang T."/>
            <person name="Zhou Y."/>
            <person name="Zhang J."/>
            <person name="Lin C."/>
            <person name="Li X."/>
            <person name="Xing L."/>
            <person name="Huo D."/>
            <person name="Sun M."/>
            <person name="Wang L."/>
            <person name="Mercier A."/>
            <person name="Li F."/>
            <person name="Yang H."/>
            <person name="Xiang J."/>
        </authorList>
    </citation>
    <scope>NUCLEOTIDE SEQUENCE [LARGE SCALE GENOMIC DNA]</scope>
    <source>
        <strain evidence="2">Shaxun</strain>
        <tissue evidence="2">Muscle</tissue>
    </source>
</reference>
<dbReference type="AlphaFoldDB" id="A0A2G8KSY2"/>